<evidence type="ECO:0000313" key="8">
    <source>
        <dbReference type="Proteomes" id="UP000249522"/>
    </source>
</evidence>
<evidence type="ECO:0000256" key="2">
    <source>
        <dbReference type="ARBA" id="ARBA00005297"/>
    </source>
</evidence>
<keyword evidence="8" id="KW-1185">Reference proteome</keyword>
<sequence>MIPQHQTALASAEGLLNRYHSGNCFFLSSPQGTLLTEGELAVVTGEEQQFQASLVSQKVKIIWEELKRSGYDNPMIVGAVPFAPGKPARLIVPEKVFWEDRTQMDADAGSGDQQSPGTVLKLEEEPSPADYMDGVERALGKIRAGELSKVVLSRTLRLTAAADVDPAQLLRQLAANRSGSYTFAVDLPHATLIGASPELLVSRRGKMMITNPLAGSAARSADPVEDQRRAASLLTSGKDLHEHAVVVEGIVEALRPFCRTLEAPERPSLIQTPTMWHLSSEIKGELLDPAITSLDLAAALHPTPAVCGAPTEAAREAIEEIEPFDRGFYTGMVGWCDSRGDGEWIVTIRCAEVSGRDLRLFAGAGIVEGSEAAAELQETSAKFRTMLHAMGLDN</sequence>
<dbReference type="Pfam" id="PF00425">
    <property type="entry name" value="Chorismate_bind"/>
    <property type="match status" value="1"/>
</dbReference>
<evidence type="ECO:0000256" key="3">
    <source>
        <dbReference type="ARBA" id="ARBA00012824"/>
    </source>
</evidence>
<evidence type="ECO:0000256" key="1">
    <source>
        <dbReference type="ARBA" id="ARBA00000799"/>
    </source>
</evidence>
<comment type="similarity">
    <text evidence="2">Belongs to the isochorismate synthase family.</text>
</comment>
<dbReference type="GO" id="GO:0008909">
    <property type="term" value="F:isochorismate synthase activity"/>
    <property type="evidence" value="ECO:0007669"/>
    <property type="project" value="UniProtKB-EC"/>
</dbReference>
<dbReference type="PANTHER" id="PTHR42839">
    <property type="entry name" value="ISOCHORISMATE SYNTHASE ENTC"/>
    <property type="match status" value="1"/>
</dbReference>
<name>A0A2W1LKA8_9BACL</name>
<dbReference type="EMBL" id="QKRB01000044">
    <property type="protein sequence ID" value="PZD95335.1"/>
    <property type="molecule type" value="Genomic_DNA"/>
</dbReference>
<dbReference type="Gene3D" id="3.60.120.10">
    <property type="entry name" value="Anthranilate synthase"/>
    <property type="match status" value="1"/>
</dbReference>
<dbReference type="RefSeq" id="WP_111146964.1">
    <property type="nucleotide sequence ID" value="NZ_QKRB01000044.1"/>
</dbReference>
<protein>
    <recommendedName>
        <fullName evidence="3">isochorismate synthase</fullName>
        <ecNumber evidence="3">5.4.4.2</ecNumber>
    </recommendedName>
    <alternativeName>
        <fullName evidence="5">Isochorismate mutase</fullName>
    </alternativeName>
</protein>
<proteinExistence type="inferred from homology"/>
<dbReference type="InterPro" id="IPR015890">
    <property type="entry name" value="Chorismate_C"/>
</dbReference>
<dbReference type="InterPro" id="IPR004561">
    <property type="entry name" value="IsoChor_synthase"/>
</dbReference>
<accession>A0A2W1LKA8</accession>
<organism evidence="7 8">
    <name type="scientific">Paenibacillus sambharensis</name>
    <dbReference type="NCBI Taxonomy" id="1803190"/>
    <lineage>
        <taxon>Bacteria</taxon>
        <taxon>Bacillati</taxon>
        <taxon>Bacillota</taxon>
        <taxon>Bacilli</taxon>
        <taxon>Bacillales</taxon>
        <taxon>Paenibacillaceae</taxon>
        <taxon>Paenibacillus</taxon>
    </lineage>
</organism>
<dbReference type="PANTHER" id="PTHR42839:SF2">
    <property type="entry name" value="ISOCHORISMATE SYNTHASE ENTC"/>
    <property type="match status" value="1"/>
</dbReference>
<comment type="caution">
    <text evidence="7">The sequence shown here is derived from an EMBL/GenBank/DDBJ whole genome shotgun (WGS) entry which is preliminary data.</text>
</comment>
<evidence type="ECO:0000256" key="5">
    <source>
        <dbReference type="ARBA" id="ARBA00041564"/>
    </source>
</evidence>
<comment type="catalytic activity">
    <reaction evidence="1">
        <text>chorismate = isochorismate</text>
        <dbReference type="Rhea" id="RHEA:18985"/>
        <dbReference type="ChEBI" id="CHEBI:29748"/>
        <dbReference type="ChEBI" id="CHEBI:29780"/>
        <dbReference type="EC" id="5.4.4.2"/>
    </reaction>
</comment>
<dbReference type="NCBIfam" id="TIGR00543">
    <property type="entry name" value="isochor_syn"/>
    <property type="match status" value="1"/>
</dbReference>
<evidence type="ECO:0000313" key="7">
    <source>
        <dbReference type="EMBL" id="PZD95335.1"/>
    </source>
</evidence>
<evidence type="ECO:0000259" key="6">
    <source>
        <dbReference type="Pfam" id="PF00425"/>
    </source>
</evidence>
<dbReference type="OrthoDB" id="9803598at2"/>
<keyword evidence="4" id="KW-0413">Isomerase</keyword>
<evidence type="ECO:0000256" key="4">
    <source>
        <dbReference type="ARBA" id="ARBA00023235"/>
    </source>
</evidence>
<dbReference type="NCBIfam" id="NF005380">
    <property type="entry name" value="PRK06923.1"/>
    <property type="match status" value="1"/>
</dbReference>
<dbReference type="GO" id="GO:0009697">
    <property type="term" value="P:salicylic acid biosynthetic process"/>
    <property type="evidence" value="ECO:0007669"/>
    <property type="project" value="TreeGrafter"/>
</dbReference>
<dbReference type="InterPro" id="IPR005801">
    <property type="entry name" value="ADC_synthase"/>
</dbReference>
<dbReference type="AlphaFoldDB" id="A0A2W1LKA8"/>
<dbReference type="SUPFAM" id="SSF56322">
    <property type="entry name" value="ADC synthase"/>
    <property type="match status" value="1"/>
</dbReference>
<reference evidence="7 8" key="1">
    <citation type="submission" date="2018-06" db="EMBL/GenBank/DDBJ databases">
        <title>Paenibacillus imtechensis sp. nov.</title>
        <authorList>
            <person name="Pinnaka A.K."/>
            <person name="Singh H."/>
            <person name="Kaur M."/>
        </authorList>
    </citation>
    <scope>NUCLEOTIDE SEQUENCE [LARGE SCALE GENOMIC DNA]</scope>
    <source>
        <strain evidence="7 8">SMB1</strain>
    </source>
</reference>
<feature type="domain" description="Chorismate-utilising enzyme C-terminal" evidence="6">
    <location>
        <begin position="129"/>
        <end position="382"/>
    </location>
</feature>
<dbReference type="EC" id="5.4.4.2" evidence="3"/>
<gene>
    <name evidence="7" type="ORF">DNH61_12370</name>
</gene>
<dbReference type="Proteomes" id="UP000249522">
    <property type="component" value="Unassembled WGS sequence"/>
</dbReference>